<dbReference type="RefSeq" id="WP_115516579.1">
    <property type="nucleotide sequence ID" value="NZ_QRGO01000001.1"/>
</dbReference>
<reference evidence="5" key="1">
    <citation type="submission" date="2018-08" db="EMBL/GenBank/DDBJ databases">
        <authorList>
            <person name="Kim S.-J."/>
            <person name="Jung G.-Y."/>
        </authorList>
    </citation>
    <scope>NUCLEOTIDE SEQUENCE [LARGE SCALE GENOMIC DNA]</scope>
    <source>
        <strain evidence="5">GY_H</strain>
    </source>
</reference>
<sequence>MRELDWGIGKSVRRSEDARLISGLGRYTDDVDLGPAAAMYIVRSPHAAARIVSVDLSQAKAAPGVLAVLSGADVAAENFAPLPSRVQRHKANGEPNFVPPYYPLAVDVAPHSGVAVVAVVAETLAQAKDAAELVEIEYDVVDAVTDTARCLDEGAPVVWEGQRDNRCFVLRLGNKAAAEAAFTRADHVVRDRLIITRMTTNSIEPRNALGHYTAKDGRYALYSSLQSPHTIQREIAGIFRQPANRFRVVAHDVGGSFGMKGSVYPEQVLVLWASRLVGQPVKWVAERSEGFLSDHQARDNISDVELALDKEGRFLALRVNTVANIGAYIALNGLHSPTNNLGGLAGVYTIPAFDVEVTGVFSHTPPTCPFRGAGRPEASYCIERIIDLAARKLKLDPAELRRRNLIPESAIPYKTGLVYTYDSGEFETVMDRCLEAADWKGFDRRRAEAEKRGKLRGIGIACVIEIAGGPQGMPMEEAVEIRFDSGGSCTIVSGSHSHGQGHETVLKQFAAQYLGLAPDQVRIVSGDTDEVAHGRGSFGSRTMMAAGTAFVTAAERVIDRGKKLAAHLLEAGENDIEFADGAFAVSGTDLKIGLSDVARASYLPARMPRGMEFGLDGKAVVTPRDATFPNGCHICEVEIDPETGVPRIVAYTVVDDVGNVMNPLLLKGQIHGGVAQGVGQALMERIAYADGQLVTGSFMDYGMPRAHDLPKFEVISHEVPTETNPLGAKGAGEAGTVGALPAVMNAVNDALYREGVPRIDMPATPGNVWAALQAAKDAVT</sequence>
<dbReference type="Gene3D" id="3.90.1170.50">
    <property type="entry name" value="Aldehyde oxidase/xanthine dehydrogenase, a/b hammerhead"/>
    <property type="match status" value="1"/>
</dbReference>
<dbReference type="SUPFAM" id="SSF54665">
    <property type="entry name" value="CO dehydrogenase molybdoprotein N-domain-like"/>
    <property type="match status" value="1"/>
</dbReference>
<dbReference type="InterPro" id="IPR046867">
    <property type="entry name" value="AldOxase/xan_DH_MoCoBD2"/>
</dbReference>
<evidence type="ECO:0000259" key="3">
    <source>
        <dbReference type="SMART" id="SM01008"/>
    </source>
</evidence>
<evidence type="ECO:0000256" key="2">
    <source>
        <dbReference type="ARBA" id="ARBA00023002"/>
    </source>
</evidence>
<name>A0A371BAG2_9BRAD</name>
<dbReference type="SUPFAM" id="SSF56003">
    <property type="entry name" value="Molybdenum cofactor-binding domain"/>
    <property type="match status" value="1"/>
</dbReference>
<dbReference type="PANTHER" id="PTHR11908">
    <property type="entry name" value="XANTHINE DEHYDROGENASE"/>
    <property type="match status" value="1"/>
</dbReference>
<proteinExistence type="predicted"/>
<accession>A0A371BAG2</accession>
<keyword evidence="1" id="KW-0500">Molybdenum</keyword>
<dbReference type="Pfam" id="PF02738">
    <property type="entry name" value="MoCoBD_1"/>
    <property type="match status" value="1"/>
</dbReference>
<dbReference type="InterPro" id="IPR000674">
    <property type="entry name" value="Ald_Oxase/Xan_DH_a/b"/>
</dbReference>
<evidence type="ECO:0000313" key="4">
    <source>
        <dbReference type="EMBL" id="RDV04554.1"/>
    </source>
</evidence>
<dbReference type="Pfam" id="PF01315">
    <property type="entry name" value="Ald_Xan_dh_C"/>
    <property type="match status" value="1"/>
</dbReference>
<organism evidence="4 5">
    <name type="scientific">Undibacter mobilis</name>
    <dbReference type="NCBI Taxonomy" id="2292256"/>
    <lineage>
        <taxon>Bacteria</taxon>
        <taxon>Pseudomonadati</taxon>
        <taxon>Pseudomonadota</taxon>
        <taxon>Alphaproteobacteria</taxon>
        <taxon>Hyphomicrobiales</taxon>
        <taxon>Nitrobacteraceae</taxon>
        <taxon>Undibacter</taxon>
    </lineage>
</organism>
<evidence type="ECO:0000313" key="5">
    <source>
        <dbReference type="Proteomes" id="UP000263993"/>
    </source>
</evidence>
<evidence type="ECO:0000256" key="1">
    <source>
        <dbReference type="ARBA" id="ARBA00022505"/>
    </source>
</evidence>
<keyword evidence="2" id="KW-0560">Oxidoreductase</keyword>
<dbReference type="AlphaFoldDB" id="A0A371BAG2"/>
<dbReference type="Proteomes" id="UP000263993">
    <property type="component" value="Unassembled WGS sequence"/>
</dbReference>
<dbReference type="Gene3D" id="3.30.365.10">
    <property type="entry name" value="Aldehyde oxidase/xanthine dehydrogenase, molybdopterin binding domain"/>
    <property type="match status" value="4"/>
</dbReference>
<dbReference type="PANTHER" id="PTHR11908:SF132">
    <property type="entry name" value="ALDEHYDE OXIDASE 1-RELATED"/>
    <property type="match status" value="1"/>
</dbReference>
<gene>
    <name evidence="4" type="ORF">DXH78_08240</name>
</gene>
<protein>
    <submittedName>
        <fullName evidence="4">Xanthine dehydrogenase family protein molybdopterin-binding subunit</fullName>
    </submittedName>
</protein>
<dbReference type="OrthoDB" id="9758509at2"/>
<comment type="caution">
    <text evidence="4">The sequence shown here is derived from an EMBL/GenBank/DDBJ whole genome shotgun (WGS) entry which is preliminary data.</text>
</comment>
<dbReference type="Pfam" id="PF20256">
    <property type="entry name" value="MoCoBD_2"/>
    <property type="match status" value="1"/>
</dbReference>
<keyword evidence="5" id="KW-1185">Reference proteome</keyword>
<dbReference type="EMBL" id="QRGO01000001">
    <property type="protein sequence ID" value="RDV04554.1"/>
    <property type="molecule type" value="Genomic_DNA"/>
</dbReference>
<dbReference type="SMART" id="SM01008">
    <property type="entry name" value="Ald_Xan_dh_C"/>
    <property type="match status" value="1"/>
</dbReference>
<dbReference type="InterPro" id="IPR037165">
    <property type="entry name" value="AldOxase/xan_DH_Mopterin-bd_sf"/>
</dbReference>
<dbReference type="InterPro" id="IPR008274">
    <property type="entry name" value="AldOxase/xan_DH_MoCoBD1"/>
</dbReference>
<dbReference type="InterPro" id="IPR016208">
    <property type="entry name" value="Ald_Oxase/xanthine_DH-like"/>
</dbReference>
<feature type="domain" description="Aldehyde oxidase/xanthine dehydrogenase a/b hammerhead" evidence="3">
    <location>
        <begin position="22"/>
        <end position="142"/>
    </location>
</feature>
<dbReference type="InterPro" id="IPR036856">
    <property type="entry name" value="Ald_Oxase/Xan_DH_a/b_sf"/>
</dbReference>
<dbReference type="GO" id="GO:0016491">
    <property type="term" value="F:oxidoreductase activity"/>
    <property type="evidence" value="ECO:0007669"/>
    <property type="project" value="UniProtKB-KW"/>
</dbReference>
<dbReference type="GO" id="GO:0005506">
    <property type="term" value="F:iron ion binding"/>
    <property type="evidence" value="ECO:0007669"/>
    <property type="project" value="InterPro"/>
</dbReference>